<keyword evidence="1" id="KW-0378">Hydrolase</keyword>
<name>A0AAV1MBU6_9NEOP</name>
<keyword evidence="1" id="KW-0347">Helicase</keyword>
<dbReference type="InterPro" id="IPR049163">
    <property type="entry name" value="Pif1-like_2B_dom"/>
</dbReference>
<organism evidence="4 5">
    <name type="scientific">Parnassius mnemosyne</name>
    <name type="common">clouded apollo</name>
    <dbReference type="NCBI Taxonomy" id="213953"/>
    <lineage>
        <taxon>Eukaryota</taxon>
        <taxon>Metazoa</taxon>
        <taxon>Ecdysozoa</taxon>
        <taxon>Arthropoda</taxon>
        <taxon>Hexapoda</taxon>
        <taxon>Insecta</taxon>
        <taxon>Pterygota</taxon>
        <taxon>Neoptera</taxon>
        <taxon>Endopterygota</taxon>
        <taxon>Lepidoptera</taxon>
        <taxon>Glossata</taxon>
        <taxon>Ditrysia</taxon>
        <taxon>Papilionoidea</taxon>
        <taxon>Papilionidae</taxon>
        <taxon>Parnassiinae</taxon>
        <taxon>Parnassini</taxon>
        <taxon>Parnassius</taxon>
        <taxon>Driopa</taxon>
    </lineage>
</organism>
<evidence type="ECO:0000259" key="3">
    <source>
        <dbReference type="Pfam" id="PF21530"/>
    </source>
</evidence>
<proteinExistence type="inferred from homology"/>
<dbReference type="GO" id="GO:0043139">
    <property type="term" value="F:5'-3' DNA helicase activity"/>
    <property type="evidence" value="ECO:0007669"/>
    <property type="project" value="UniProtKB-EC"/>
</dbReference>
<dbReference type="CDD" id="cd18809">
    <property type="entry name" value="SF1_C_RecD"/>
    <property type="match status" value="1"/>
</dbReference>
<keyword evidence="1" id="KW-0227">DNA damage</keyword>
<evidence type="ECO:0000313" key="4">
    <source>
        <dbReference type="EMBL" id="CAK1603496.1"/>
    </source>
</evidence>
<sequence>MSHKKAVETLNRTLQDLRSNTDVMGGMVVLLAGDFRQTLPVIQKGIPADKIKACLKSSILWNKVTKLSLTTNMKVHLYNDINAGNYADTLLKIVDGWLETDAEGCVKLTRDFCNLVQSHSELIASVYSDLTNNMHEDKWLCERAILAPKNESVNKINSDILSEVSGEITEYLSVDTVMDTEQSTSYPVEFLTSLELSGVPSHKFQLKLGVPVMLMRNLDAPRLCNGTRLRVTHLGRNIIGATILTGVGKGENVIIPRIPIIPTDLPFQFKRLQFPIKLSFAMTINKAQGQTLQVAGVNLEKPCFSHGQLYVAYSRVSNAQNLHILSPNGKTYNIVYNSVLK</sequence>
<dbReference type="EMBL" id="CAVLGL010000148">
    <property type="protein sequence ID" value="CAK1603496.1"/>
    <property type="molecule type" value="Genomic_DNA"/>
</dbReference>
<dbReference type="AlphaFoldDB" id="A0AAV1MBU6"/>
<comment type="similarity">
    <text evidence="1">Belongs to the helicase family.</text>
</comment>
<protein>
    <recommendedName>
        <fullName evidence="1">ATP-dependent DNA helicase</fullName>
        <ecNumber evidence="1">5.6.2.3</ecNumber>
    </recommendedName>
</protein>
<evidence type="ECO:0000313" key="5">
    <source>
        <dbReference type="Proteomes" id="UP001314205"/>
    </source>
</evidence>
<accession>A0AAV1MBU6</accession>
<reference evidence="4 5" key="1">
    <citation type="submission" date="2023-11" db="EMBL/GenBank/DDBJ databases">
        <authorList>
            <person name="Hedman E."/>
            <person name="Englund M."/>
            <person name="Stromberg M."/>
            <person name="Nyberg Akerstrom W."/>
            <person name="Nylinder S."/>
            <person name="Jareborg N."/>
            <person name="Kallberg Y."/>
            <person name="Kronander E."/>
        </authorList>
    </citation>
    <scope>NUCLEOTIDE SEQUENCE [LARGE SCALE GENOMIC DNA]</scope>
</reference>
<comment type="cofactor">
    <cofactor evidence="1">
        <name>Mg(2+)</name>
        <dbReference type="ChEBI" id="CHEBI:18420"/>
    </cofactor>
</comment>
<dbReference type="GO" id="GO:0000723">
    <property type="term" value="P:telomere maintenance"/>
    <property type="evidence" value="ECO:0007669"/>
    <property type="project" value="InterPro"/>
</dbReference>
<dbReference type="Proteomes" id="UP001314205">
    <property type="component" value="Unassembled WGS sequence"/>
</dbReference>
<dbReference type="PANTHER" id="PTHR10492">
    <property type="match status" value="1"/>
</dbReference>
<gene>
    <name evidence="4" type="ORF">PARMNEM_LOCUS21861</name>
</gene>
<dbReference type="Pfam" id="PF21530">
    <property type="entry name" value="Pif1_2B_dom"/>
    <property type="match status" value="1"/>
</dbReference>
<keyword evidence="1" id="KW-0547">Nucleotide-binding</keyword>
<keyword evidence="1" id="KW-0233">DNA recombination</keyword>
<dbReference type="InterPro" id="IPR010285">
    <property type="entry name" value="DNA_helicase_pif1-like_DEAD"/>
</dbReference>
<evidence type="ECO:0000259" key="2">
    <source>
        <dbReference type="Pfam" id="PF05970"/>
    </source>
</evidence>
<dbReference type="FunFam" id="3.40.50.300:FF:002884">
    <property type="entry name" value="ATP-dependent DNA helicase"/>
    <property type="match status" value="1"/>
</dbReference>
<feature type="domain" description="DNA helicase Pif1-like DEAD-box helicase" evidence="2">
    <location>
        <begin position="1"/>
        <end position="100"/>
    </location>
</feature>
<dbReference type="Pfam" id="PF05970">
    <property type="entry name" value="PIF1"/>
    <property type="match status" value="1"/>
</dbReference>
<dbReference type="InterPro" id="IPR027417">
    <property type="entry name" value="P-loop_NTPase"/>
</dbReference>
<keyword evidence="1" id="KW-0067">ATP-binding</keyword>
<dbReference type="EC" id="5.6.2.3" evidence="1"/>
<dbReference type="SUPFAM" id="SSF52540">
    <property type="entry name" value="P-loop containing nucleoside triphosphate hydrolases"/>
    <property type="match status" value="1"/>
</dbReference>
<keyword evidence="1" id="KW-0234">DNA repair</keyword>
<feature type="domain" description="DNA helicase Pif1-like 2B" evidence="3">
    <location>
        <begin position="189"/>
        <end position="234"/>
    </location>
</feature>
<dbReference type="GO" id="GO:0005524">
    <property type="term" value="F:ATP binding"/>
    <property type="evidence" value="ECO:0007669"/>
    <property type="project" value="UniProtKB-KW"/>
</dbReference>
<dbReference type="GO" id="GO:0016787">
    <property type="term" value="F:hydrolase activity"/>
    <property type="evidence" value="ECO:0007669"/>
    <property type="project" value="UniProtKB-KW"/>
</dbReference>
<dbReference type="GO" id="GO:0006310">
    <property type="term" value="P:DNA recombination"/>
    <property type="evidence" value="ECO:0007669"/>
    <property type="project" value="UniProtKB-KW"/>
</dbReference>
<comment type="caution">
    <text evidence="4">The sequence shown here is derived from an EMBL/GenBank/DDBJ whole genome shotgun (WGS) entry which is preliminary data.</text>
</comment>
<keyword evidence="5" id="KW-1185">Reference proteome</keyword>
<dbReference type="GO" id="GO:0006281">
    <property type="term" value="P:DNA repair"/>
    <property type="evidence" value="ECO:0007669"/>
    <property type="project" value="UniProtKB-KW"/>
</dbReference>
<evidence type="ECO:0000256" key="1">
    <source>
        <dbReference type="RuleBase" id="RU363044"/>
    </source>
</evidence>
<comment type="catalytic activity">
    <reaction evidence="1">
        <text>ATP + H2O = ADP + phosphate + H(+)</text>
        <dbReference type="Rhea" id="RHEA:13065"/>
        <dbReference type="ChEBI" id="CHEBI:15377"/>
        <dbReference type="ChEBI" id="CHEBI:15378"/>
        <dbReference type="ChEBI" id="CHEBI:30616"/>
        <dbReference type="ChEBI" id="CHEBI:43474"/>
        <dbReference type="ChEBI" id="CHEBI:456216"/>
        <dbReference type="EC" id="5.6.2.3"/>
    </reaction>
</comment>
<dbReference type="PANTHER" id="PTHR10492:SF57">
    <property type="entry name" value="ATP-DEPENDENT DNA HELICASE"/>
    <property type="match status" value="1"/>
</dbReference>